<dbReference type="PANTHER" id="PTHR46082:SF11">
    <property type="entry name" value="AAA+ ATPASE DOMAIN-CONTAINING PROTEIN-RELATED"/>
    <property type="match status" value="1"/>
</dbReference>
<keyword evidence="1" id="KW-0677">Repeat</keyword>
<evidence type="ECO:0000313" key="4">
    <source>
        <dbReference type="EMBL" id="AGC95328.1"/>
    </source>
</evidence>
<evidence type="ECO:0000256" key="1">
    <source>
        <dbReference type="ARBA" id="ARBA00022737"/>
    </source>
</evidence>
<sequence length="673" mass="74229">MLAPQVKGLSAEVERLAHSVTFKTYPSQVEQQGGPTFLQIFGKHHVGSGGWDWTASRVLSVLTSYRPSDRTYSDFWIGLLCAKSLEATALTAVLDEQYDRIGRVPGDSNAYTPGRIGEHNVVIAQLPAGTPGTAAATAVAKDMLRTFPHIRVGLFVGIGGGVPGPPSHNPEKEVRLGDVVVSEPGDGHGGVIQYDFGKTYHDGAFVTTGYLQRPPDVLLTALSQLRSRHDLQGNSIAKCIQTMRHRYPRMASRWEYPGAECDVLYASDFPHPGRGRTCAELGCPTRAERVVKRAKRGTSDPAVHYGLIASANNVMRDSKTRDALREKYGMLCFEMEAAGLMSNFPCLIIRGISDYSDSHKADDWQDYAAATASAFTKELLEVMPAFDMQQTPTAANSMESVIYRSAAELRRDIQPLLAGNELQESQAVLDWLAPAFHEGQHDDIRMKRTRGTCRWFLTHPTFLNWMERGKSPQILLCQGLPGAGKTTLASTVTDYLRENNSVSGPIVACIYFNYKLSGQQTSDVILRSILRQVTHLSSIPEPIKSLYALCRAGSRSPTLAEIEDTMERMLSSQDRPVFLIVDALDECSPPHLSDFLGVLWCLQKTGVQILLTSRHVDRITTEFRQARDFSKMEIRAERTDVAAFIQQHLATITHGGINIDRIIGIIHSAANGM</sequence>
<dbReference type="SUPFAM" id="SSF52540">
    <property type="entry name" value="P-loop containing nucleoside triphosphate hydrolases"/>
    <property type="match status" value="1"/>
</dbReference>
<accession>L7X3I0</accession>
<reference evidence="4" key="1">
    <citation type="journal article" date="2013" name="Appl. Environ. Microbiol.">
        <title>Characterization of the biosynthetic genes for 10,11-dehydrocurvularin, a heat shock response-modulating anticancer fungal polyketide from Aspergillus terreus.</title>
        <authorList>
            <person name="Xu Y."/>
            <person name="Espinosa-Artiles P."/>
            <person name="Schubert V."/>
            <person name="Xu Y.M."/>
            <person name="Zhang W."/>
            <person name="Lin M."/>
            <person name="Gunatilaka A.A."/>
            <person name="Sussmuth R."/>
            <person name="Molnar I."/>
        </authorList>
    </citation>
    <scope>NUCLEOTIDE SEQUENCE</scope>
    <source>
        <strain evidence="4">AH-02-30-F7</strain>
    </source>
</reference>
<dbReference type="Pfam" id="PF01048">
    <property type="entry name" value="PNP_UDP_1"/>
    <property type="match status" value="1"/>
</dbReference>
<dbReference type="AlphaFoldDB" id="L7X3I0"/>
<dbReference type="InterPro" id="IPR035994">
    <property type="entry name" value="Nucleoside_phosphorylase_sf"/>
</dbReference>
<dbReference type="GO" id="GO:0003824">
    <property type="term" value="F:catalytic activity"/>
    <property type="evidence" value="ECO:0007669"/>
    <property type="project" value="InterPro"/>
</dbReference>
<dbReference type="Pfam" id="PF24883">
    <property type="entry name" value="NPHP3_N"/>
    <property type="match status" value="1"/>
</dbReference>
<dbReference type="PANTHER" id="PTHR46082">
    <property type="entry name" value="ATP/GTP-BINDING PROTEIN-RELATED"/>
    <property type="match status" value="1"/>
</dbReference>
<dbReference type="GO" id="GO:0009116">
    <property type="term" value="P:nucleoside metabolic process"/>
    <property type="evidence" value="ECO:0007669"/>
    <property type="project" value="InterPro"/>
</dbReference>
<dbReference type="InterPro" id="IPR053137">
    <property type="entry name" value="NLR-like"/>
</dbReference>
<dbReference type="Gene3D" id="3.40.50.300">
    <property type="entry name" value="P-loop containing nucleotide triphosphate hydrolases"/>
    <property type="match status" value="1"/>
</dbReference>
<dbReference type="EMBL" id="JX971534">
    <property type="protein sequence ID" value="AGC95328.1"/>
    <property type="molecule type" value="Genomic_DNA"/>
</dbReference>
<dbReference type="Gene3D" id="3.40.50.1580">
    <property type="entry name" value="Nucleoside phosphorylase domain"/>
    <property type="match status" value="1"/>
</dbReference>
<evidence type="ECO:0000259" key="3">
    <source>
        <dbReference type="Pfam" id="PF24883"/>
    </source>
</evidence>
<organism evidence="4">
    <name type="scientific">Aspergillus terreus</name>
    <dbReference type="NCBI Taxonomy" id="33178"/>
    <lineage>
        <taxon>Eukaryota</taxon>
        <taxon>Fungi</taxon>
        <taxon>Dikarya</taxon>
        <taxon>Ascomycota</taxon>
        <taxon>Pezizomycotina</taxon>
        <taxon>Eurotiomycetes</taxon>
        <taxon>Eurotiomycetidae</taxon>
        <taxon>Eurotiales</taxon>
        <taxon>Aspergillaceae</taxon>
        <taxon>Aspergillus</taxon>
        <taxon>Aspergillus subgen. Circumdati</taxon>
    </lineage>
</organism>
<dbReference type="VEuPathDB" id="FungiDB:ATEG_00204"/>
<dbReference type="InterPro" id="IPR000845">
    <property type="entry name" value="Nucleoside_phosphorylase_d"/>
</dbReference>
<evidence type="ECO:0000259" key="2">
    <source>
        <dbReference type="Pfam" id="PF01048"/>
    </source>
</evidence>
<protein>
    <submittedName>
        <fullName evidence="4">Putative phosphorylase</fullName>
    </submittedName>
</protein>
<dbReference type="InterPro" id="IPR027417">
    <property type="entry name" value="P-loop_NTPase"/>
</dbReference>
<feature type="domain" description="Nephrocystin 3-like N-terminal" evidence="3">
    <location>
        <begin position="451"/>
        <end position="614"/>
    </location>
</feature>
<proteinExistence type="predicted"/>
<feature type="domain" description="Nucleoside phosphorylase" evidence="2">
    <location>
        <begin position="77"/>
        <end position="378"/>
    </location>
</feature>
<name>L7X3I0_ASPTE</name>
<dbReference type="InterPro" id="IPR056884">
    <property type="entry name" value="NPHP3-like_N"/>
</dbReference>
<dbReference type="SUPFAM" id="SSF53167">
    <property type="entry name" value="Purine and uridine phosphorylases"/>
    <property type="match status" value="1"/>
</dbReference>